<organism evidence="2 3">
    <name type="scientific">Lysobacter arenosi</name>
    <dbReference type="NCBI Taxonomy" id="2795387"/>
    <lineage>
        <taxon>Bacteria</taxon>
        <taxon>Pseudomonadati</taxon>
        <taxon>Pseudomonadota</taxon>
        <taxon>Gammaproteobacteria</taxon>
        <taxon>Lysobacterales</taxon>
        <taxon>Lysobacteraceae</taxon>
        <taxon>Lysobacter</taxon>
    </lineage>
</organism>
<reference evidence="2 3" key="1">
    <citation type="submission" date="2021-02" db="EMBL/GenBank/DDBJ databases">
        <title>Lysobacter arenosi sp. nov., isolated from soil of gangwondo yeongwol, south Korea.</title>
        <authorList>
            <person name="Kim K.R."/>
            <person name="Kim K.H."/>
            <person name="Jeon C.O."/>
        </authorList>
    </citation>
    <scope>NUCLEOTIDE SEQUENCE [LARGE SCALE GENOMIC DNA]</scope>
    <source>
        <strain evidence="2 3">R7</strain>
    </source>
</reference>
<evidence type="ECO:0000313" key="3">
    <source>
        <dbReference type="Proteomes" id="UP000663400"/>
    </source>
</evidence>
<feature type="chain" id="PRO_5045659201" description="Secreted protein" evidence="1">
    <location>
        <begin position="21"/>
        <end position="120"/>
    </location>
</feature>
<accession>A0ABX7R8E8</accession>
<feature type="signal peptide" evidence="1">
    <location>
        <begin position="1"/>
        <end position="20"/>
    </location>
</feature>
<keyword evidence="1" id="KW-0732">Signal</keyword>
<proteinExistence type="predicted"/>
<keyword evidence="3" id="KW-1185">Reference proteome</keyword>
<gene>
    <name evidence="2" type="ORF">HIV01_013860</name>
</gene>
<protein>
    <recommendedName>
        <fullName evidence="4">Secreted protein</fullName>
    </recommendedName>
</protein>
<dbReference type="RefSeq" id="WP_200608014.1">
    <property type="nucleotide sequence ID" value="NZ_CP071517.1"/>
</dbReference>
<sequence>MRSVMAFVYFLLSLVGVAGGADGGGTTLVARSAENGVETLLSATHVAAGRVRFQCLRSASGHCHYVLFADRRAAATFDVAVGQVRERSDLPADFSLCVSHLDARVGPDCKPAAEAVPRSQ</sequence>
<evidence type="ECO:0000256" key="1">
    <source>
        <dbReference type="SAM" id="SignalP"/>
    </source>
</evidence>
<name>A0ABX7R8E8_9GAMM</name>
<dbReference type="Proteomes" id="UP000663400">
    <property type="component" value="Chromosome"/>
</dbReference>
<dbReference type="EMBL" id="CP071517">
    <property type="protein sequence ID" value="QSX74265.1"/>
    <property type="molecule type" value="Genomic_DNA"/>
</dbReference>
<evidence type="ECO:0000313" key="2">
    <source>
        <dbReference type="EMBL" id="QSX74265.1"/>
    </source>
</evidence>
<evidence type="ECO:0008006" key="4">
    <source>
        <dbReference type="Google" id="ProtNLM"/>
    </source>
</evidence>